<evidence type="ECO:0000313" key="1">
    <source>
        <dbReference type="EMBL" id="AIW62661.1"/>
    </source>
</evidence>
<reference evidence="1" key="2">
    <citation type="journal article" date="2014" name="J. Proteome Res.">
        <title>Spit and venom from scytodes spiders: a diverse and distinct cocktail.</title>
        <authorList>
            <person name="Zobel-Thropp P.A."/>
            <person name="Correa S.M."/>
            <person name="Garb J.E."/>
            <person name="Binford G.J."/>
        </authorList>
    </citation>
    <scope>NUCLEOTIDE SEQUENCE</scope>
    <source>
        <tissue evidence="1">Venom gland</tissue>
    </source>
</reference>
<proteinExistence type="evidence at transcript level"/>
<protein>
    <submittedName>
        <fullName evidence="1">Uncharacterized protein</fullName>
    </submittedName>
</protein>
<sequence>MRPFKMHTSTYTHLPAVLVRTIYKALNIYYCFFKNICDRTLKIKQQPLSTTKQ</sequence>
<organism evidence="1">
    <name type="scientific">Scytodes thoracica</name>
    <name type="common">Spitting spider</name>
    <name type="synonym">Aranea thoracica</name>
    <dbReference type="NCBI Taxonomy" id="1112478"/>
    <lineage>
        <taxon>Eukaryota</taxon>
        <taxon>Metazoa</taxon>
        <taxon>Ecdysozoa</taxon>
        <taxon>Arthropoda</taxon>
        <taxon>Chelicerata</taxon>
        <taxon>Arachnida</taxon>
        <taxon>Araneae</taxon>
        <taxon>Araneomorphae</taxon>
        <taxon>Haplogynae</taxon>
        <taxon>Scytodoidea</taxon>
        <taxon>Scytodidae</taxon>
        <taxon>Scytodes</taxon>
    </lineage>
</organism>
<name>A0A0A0VA81_SCYTH</name>
<dbReference type="AlphaFoldDB" id="A0A0A0VA81"/>
<accession>A0A0A0VA81</accession>
<reference evidence="1" key="1">
    <citation type="submission" date="2013-11" db="EMBL/GenBank/DDBJ databases">
        <authorList>
            <person name="Thropp P.A."/>
            <person name="Correa S.M."/>
            <person name="Garb J.E."/>
            <person name="Binford G.J."/>
        </authorList>
    </citation>
    <scope>NUCLEOTIDE SEQUENCE</scope>
    <source>
        <tissue evidence="1">Venom gland</tissue>
    </source>
</reference>
<dbReference type="EMBL" id="KF860765">
    <property type="protein sequence ID" value="AIW62661.1"/>
    <property type="molecule type" value="mRNA"/>
</dbReference>